<dbReference type="SMART" id="SM00086">
    <property type="entry name" value="PAC"/>
    <property type="match status" value="3"/>
</dbReference>
<dbReference type="SUPFAM" id="SSF55785">
    <property type="entry name" value="PYP-like sensor domain (PAS domain)"/>
    <property type="match status" value="4"/>
</dbReference>
<dbReference type="InterPro" id="IPR029016">
    <property type="entry name" value="GAF-like_dom_sf"/>
</dbReference>
<comment type="catalytic activity">
    <reaction evidence="1">
        <text>ATP + protein L-histidine = ADP + protein N-phospho-L-histidine.</text>
        <dbReference type="EC" id="2.7.13.3"/>
    </reaction>
</comment>
<feature type="domain" description="PAS" evidence="7">
    <location>
        <begin position="680"/>
        <end position="725"/>
    </location>
</feature>
<dbReference type="InterPro" id="IPR003018">
    <property type="entry name" value="GAF"/>
</dbReference>
<gene>
    <name evidence="9" type="ORF">KHC33_14210</name>
</gene>
<keyword evidence="5" id="KW-0418">Kinase</keyword>
<dbReference type="Proteomes" id="UP000680656">
    <property type="component" value="Chromosome"/>
</dbReference>
<dbReference type="InterPro" id="IPR035965">
    <property type="entry name" value="PAS-like_dom_sf"/>
</dbReference>
<dbReference type="GO" id="GO:0004673">
    <property type="term" value="F:protein histidine kinase activity"/>
    <property type="evidence" value="ECO:0007669"/>
    <property type="project" value="UniProtKB-EC"/>
</dbReference>
<dbReference type="KEGG" id="mrtj:KHC33_14210"/>
<dbReference type="SMART" id="SM00091">
    <property type="entry name" value="PAS"/>
    <property type="match status" value="5"/>
</dbReference>
<dbReference type="PROSITE" id="PS50109">
    <property type="entry name" value="HIS_KIN"/>
    <property type="match status" value="1"/>
</dbReference>
<dbReference type="SUPFAM" id="SSF55874">
    <property type="entry name" value="ATPase domain of HSP90 chaperone/DNA topoisomerase II/histidine kinase"/>
    <property type="match status" value="1"/>
</dbReference>
<dbReference type="Gene3D" id="3.30.450.40">
    <property type="match status" value="1"/>
</dbReference>
<accession>A0A8E7B186</accession>
<evidence type="ECO:0000259" key="6">
    <source>
        <dbReference type="PROSITE" id="PS50109"/>
    </source>
</evidence>
<dbReference type="PROSITE" id="PS50113">
    <property type="entry name" value="PAC"/>
    <property type="match status" value="1"/>
</dbReference>
<dbReference type="EC" id="2.7.13.3" evidence="2"/>
<dbReference type="EMBL" id="CP075546">
    <property type="protein sequence ID" value="QVV88461.1"/>
    <property type="molecule type" value="Genomic_DNA"/>
</dbReference>
<protein>
    <recommendedName>
        <fullName evidence="2">histidine kinase</fullName>
        <ecNumber evidence="2">2.7.13.3</ecNumber>
    </recommendedName>
</protein>
<feature type="domain" description="PAS" evidence="7">
    <location>
        <begin position="564"/>
        <end position="634"/>
    </location>
</feature>
<evidence type="ECO:0000256" key="1">
    <source>
        <dbReference type="ARBA" id="ARBA00000085"/>
    </source>
</evidence>
<evidence type="ECO:0000256" key="5">
    <source>
        <dbReference type="ARBA" id="ARBA00022777"/>
    </source>
</evidence>
<dbReference type="PROSITE" id="PS50112">
    <property type="entry name" value="PAS"/>
    <property type="match status" value="4"/>
</dbReference>
<dbReference type="Gene3D" id="3.30.450.20">
    <property type="entry name" value="PAS domain"/>
    <property type="match status" value="5"/>
</dbReference>
<keyword evidence="4" id="KW-0808">Transferase</keyword>
<keyword evidence="10" id="KW-1185">Reference proteome</keyword>
<dbReference type="PANTHER" id="PTHR43304:SF1">
    <property type="entry name" value="PAC DOMAIN-CONTAINING PROTEIN"/>
    <property type="match status" value="1"/>
</dbReference>
<evidence type="ECO:0000256" key="2">
    <source>
        <dbReference type="ARBA" id="ARBA00012438"/>
    </source>
</evidence>
<evidence type="ECO:0000256" key="3">
    <source>
        <dbReference type="ARBA" id="ARBA00022553"/>
    </source>
</evidence>
<dbReference type="PANTHER" id="PTHR43304">
    <property type="entry name" value="PHYTOCHROME-LIKE PROTEIN CPH1"/>
    <property type="match status" value="1"/>
</dbReference>
<dbReference type="InterPro" id="IPR000700">
    <property type="entry name" value="PAS-assoc_C"/>
</dbReference>
<dbReference type="RefSeq" id="WP_214419270.1">
    <property type="nucleotide sequence ID" value="NZ_CP075546.1"/>
</dbReference>
<name>A0A8E7B186_9EURY</name>
<evidence type="ECO:0000313" key="9">
    <source>
        <dbReference type="EMBL" id="QVV88461.1"/>
    </source>
</evidence>
<dbReference type="GeneID" id="65098360"/>
<dbReference type="Gene3D" id="3.30.565.10">
    <property type="entry name" value="Histidine kinase-like ATPase, C-terminal domain"/>
    <property type="match status" value="1"/>
</dbReference>
<dbReference type="SMART" id="SM00387">
    <property type="entry name" value="HATPase_c"/>
    <property type="match status" value="1"/>
</dbReference>
<evidence type="ECO:0000259" key="7">
    <source>
        <dbReference type="PROSITE" id="PS50112"/>
    </source>
</evidence>
<reference evidence="9 10" key="1">
    <citation type="submission" date="2021-05" db="EMBL/GenBank/DDBJ databases">
        <title>A novel Methanospirillum isolate from a pyrite-forming mixed culture.</title>
        <authorList>
            <person name="Bunk B."/>
            <person name="Sproer C."/>
            <person name="Spring S."/>
            <person name="Pester M."/>
        </authorList>
    </citation>
    <scope>NUCLEOTIDE SEQUENCE [LARGE SCALE GENOMIC DNA]</scope>
    <source>
        <strain evidence="9 10">J.3.6.1-F.2.7.3</strain>
    </source>
</reference>
<dbReference type="CDD" id="cd00130">
    <property type="entry name" value="PAS"/>
    <property type="match status" value="3"/>
</dbReference>
<dbReference type="Pfam" id="PF08447">
    <property type="entry name" value="PAS_3"/>
    <property type="match status" value="2"/>
</dbReference>
<dbReference type="InterPro" id="IPR005467">
    <property type="entry name" value="His_kinase_dom"/>
</dbReference>
<dbReference type="InterPro" id="IPR013655">
    <property type="entry name" value="PAS_fold_3"/>
</dbReference>
<dbReference type="Gene3D" id="2.10.70.100">
    <property type="match status" value="1"/>
</dbReference>
<dbReference type="SMART" id="SM00065">
    <property type="entry name" value="GAF"/>
    <property type="match status" value="1"/>
</dbReference>
<dbReference type="InterPro" id="IPR052162">
    <property type="entry name" value="Sensor_kinase/Photoreceptor"/>
</dbReference>
<feature type="domain" description="Histidine kinase" evidence="6">
    <location>
        <begin position="913"/>
        <end position="1011"/>
    </location>
</feature>
<feature type="domain" description="PAC" evidence="8">
    <location>
        <begin position="213"/>
        <end position="266"/>
    </location>
</feature>
<evidence type="ECO:0000256" key="4">
    <source>
        <dbReference type="ARBA" id="ARBA00022679"/>
    </source>
</evidence>
<dbReference type="NCBIfam" id="TIGR00229">
    <property type="entry name" value="sensory_box"/>
    <property type="match status" value="4"/>
</dbReference>
<dbReference type="InterPro" id="IPR003594">
    <property type="entry name" value="HATPase_dom"/>
</dbReference>
<dbReference type="Pfam" id="PF13426">
    <property type="entry name" value="PAS_9"/>
    <property type="match status" value="2"/>
</dbReference>
<dbReference type="InterPro" id="IPR000014">
    <property type="entry name" value="PAS"/>
</dbReference>
<evidence type="ECO:0000259" key="8">
    <source>
        <dbReference type="PROSITE" id="PS50113"/>
    </source>
</evidence>
<evidence type="ECO:0000313" key="10">
    <source>
        <dbReference type="Proteomes" id="UP000680656"/>
    </source>
</evidence>
<dbReference type="Pfam" id="PF02518">
    <property type="entry name" value="HATPase_c"/>
    <property type="match status" value="1"/>
</dbReference>
<dbReference type="InterPro" id="IPR001610">
    <property type="entry name" value="PAC"/>
</dbReference>
<dbReference type="Pfam" id="PF01590">
    <property type="entry name" value="GAF"/>
    <property type="match status" value="1"/>
</dbReference>
<dbReference type="SUPFAM" id="SSF55781">
    <property type="entry name" value="GAF domain-like"/>
    <property type="match status" value="1"/>
</dbReference>
<dbReference type="AlphaFoldDB" id="A0A8E7B186"/>
<dbReference type="CDD" id="cd00075">
    <property type="entry name" value="HATPase"/>
    <property type="match status" value="1"/>
</dbReference>
<proteinExistence type="predicted"/>
<feature type="domain" description="PAS" evidence="7">
    <location>
        <begin position="136"/>
        <end position="209"/>
    </location>
</feature>
<feature type="domain" description="PAS" evidence="7">
    <location>
        <begin position="267"/>
        <end position="337"/>
    </location>
</feature>
<sequence>MQENDTIFKQLYEKCELATIIYNDHDHILDINPAALALFNIASVTKSTEQFISGLLNIPDDIVNRVKSGETITYSKKIVLDESDSHAFSQNITNPVLFVDISCIPFIQTGGQISAYYVQVTDHTARHLAQEELRKTHEQFILAIESSRIGIWEWDIQTGATIFNDRWAEIVGYTLEELTPTTIHTWEMLTHPDDLTVAQEAIQKHFSGKTDYYETVFRMKHKDGSIVHVHDRGKVTEWDANGNPIKMAGTHSDITYQKNLLYELKEKTEELEQFFHVTVEMLCIANTDGYFLRLNPAWEHVLGWSKDELLAKKFLDYVHPEDLESTYQAISQLAQQNTVINFVNRYQCRDGTYRWIEWRSAPVGNLIYGAAQDITDRKITETRLVRKKNILDAISYAATNLMSSLRDDTIENVLSKIGQAVEVSRSYIFTHSYGPDGASLIHYQYEWTDEGITTQKNNSALQNLDWRNQGYERWALALMNGETISGTVMDFPPEEQQLLVEQEIKSLAVVPIFSHDDFHGFIGFDDCVHDHEWSQVELETLEAAAGLLGASFGRKKADEEVEIRDNNLQTFFNTIDDFLFVLTPEGLIAQVNDTVIRRLKYTQEELIGQPILMVHPSSRHHDARHLIEEMLAGTCDFCPIPLITKDGMLIPVETRVVSGVWNGHPALFGVSKDISELTLSEEKFSKAFEASGSLMAISTVEGRYIDVNKTFLDTLGYTREETIGKLSSDLDIFVRSDERSNIWDEIREMGSIRNKHVMIKTKTNMLLTGILAADIIYIQETEALLTVVNDVTEIIRLSDALLQANKKLNLLSSVTRHDLLNQVQALFFVEEFLDKEMAQDSPARERLELLRKVVDTIHRQILFTKDYQDLGIAAPTWSHVESVIKKEKENKIFSNVLIEVSTGTLEIFTDPMFSKVCYNLLENALRHGGTVTKITISFTETEYGGCLVFEDDGCGVPAADKKKIFNRGFGKNTGLGLFLTAEILSITGMTIQETGEEGKGARFEISVPQNGYRMDS</sequence>
<organism evidence="9 10">
    <name type="scientific">Methanospirillum purgamenti</name>
    <dbReference type="NCBI Taxonomy" id="2834276"/>
    <lineage>
        <taxon>Archaea</taxon>
        <taxon>Methanobacteriati</taxon>
        <taxon>Methanobacteriota</taxon>
        <taxon>Stenosarchaea group</taxon>
        <taxon>Methanomicrobia</taxon>
        <taxon>Methanomicrobiales</taxon>
        <taxon>Methanospirillaceae</taxon>
        <taxon>Methanospirillum</taxon>
    </lineage>
</organism>
<dbReference type="InterPro" id="IPR036890">
    <property type="entry name" value="HATPase_C_sf"/>
</dbReference>
<keyword evidence="3" id="KW-0597">Phosphoprotein</keyword>